<dbReference type="InterPro" id="IPR023753">
    <property type="entry name" value="FAD/NAD-binding_dom"/>
</dbReference>
<evidence type="ECO:0000256" key="2">
    <source>
        <dbReference type="ARBA" id="ARBA00022630"/>
    </source>
</evidence>
<feature type="domain" description="FAD/NAD(P)-binding" evidence="6">
    <location>
        <begin position="12"/>
        <end position="314"/>
    </location>
</feature>
<evidence type="ECO:0000259" key="6">
    <source>
        <dbReference type="Pfam" id="PF07992"/>
    </source>
</evidence>
<dbReference type="Pfam" id="PF07992">
    <property type="entry name" value="Pyr_redox_2"/>
    <property type="match status" value="1"/>
</dbReference>
<dbReference type="OrthoDB" id="202203at2759"/>
<evidence type="ECO:0000256" key="1">
    <source>
        <dbReference type="ARBA" id="ARBA00006442"/>
    </source>
</evidence>
<organism evidence="7 8">
    <name type="scientific">Lophiostoma macrostomum CBS 122681</name>
    <dbReference type="NCBI Taxonomy" id="1314788"/>
    <lineage>
        <taxon>Eukaryota</taxon>
        <taxon>Fungi</taxon>
        <taxon>Dikarya</taxon>
        <taxon>Ascomycota</taxon>
        <taxon>Pezizomycotina</taxon>
        <taxon>Dothideomycetes</taxon>
        <taxon>Pleosporomycetidae</taxon>
        <taxon>Pleosporales</taxon>
        <taxon>Lophiostomataceae</taxon>
        <taxon>Lophiostoma</taxon>
    </lineage>
</organism>
<evidence type="ECO:0000313" key="7">
    <source>
        <dbReference type="EMBL" id="KAF2651110.1"/>
    </source>
</evidence>
<name>A0A6A6SU40_9PLEO</name>
<evidence type="ECO:0000256" key="5">
    <source>
        <dbReference type="SAM" id="Phobius"/>
    </source>
</evidence>
<keyword evidence="3" id="KW-0274">FAD</keyword>
<evidence type="ECO:0000256" key="4">
    <source>
        <dbReference type="ARBA" id="ARBA00023002"/>
    </source>
</evidence>
<gene>
    <name evidence="7" type="ORF">K491DRAFT_607583</name>
</gene>
<keyword evidence="5" id="KW-0812">Transmembrane</keyword>
<keyword evidence="4" id="KW-0560">Oxidoreductase</keyword>
<evidence type="ECO:0000256" key="3">
    <source>
        <dbReference type="ARBA" id="ARBA00022827"/>
    </source>
</evidence>
<dbReference type="Gene3D" id="3.50.50.100">
    <property type="match status" value="1"/>
</dbReference>
<dbReference type="SUPFAM" id="SSF51905">
    <property type="entry name" value="FAD/NAD(P)-binding domain"/>
    <property type="match status" value="1"/>
</dbReference>
<dbReference type="PRINTS" id="PR00469">
    <property type="entry name" value="PNDRDTASEII"/>
</dbReference>
<dbReference type="PANTHER" id="PTHR43735">
    <property type="entry name" value="APOPTOSIS-INDUCING FACTOR 1"/>
    <property type="match status" value="1"/>
</dbReference>
<dbReference type="PRINTS" id="PR00368">
    <property type="entry name" value="FADPNR"/>
</dbReference>
<keyword evidence="8" id="KW-1185">Reference proteome</keyword>
<dbReference type="GO" id="GO:0004174">
    <property type="term" value="F:electron-transferring-flavoprotein dehydrogenase activity"/>
    <property type="evidence" value="ECO:0007669"/>
    <property type="project" value="TreeGrafter"/>
</dbReference>
<dbReference type="GO" id="GO:0050660">
    <property type="term" value="F:flavin adenine dinucleotide binding"/>
    <property type="evidence" value="ECO:0007669"/>
    <property type="project" value="TreeGrafter"/>
</dbReference>
<protein>
    <submittedName>
        <fullName evidence="7">FAD/NAD(P)-binding domain-containing protein</fullName>
    </submittedName>
</protein>
<sequence length="404" mass="43739">MATPARSDAQRNILVLGASFAGISTAHYLLKHYIPKLPNSSSYRIVLVSPSLHAMCRQACPRALISDHFFDQSKLFVSISDQFKQYPKENFLFLQGAVTAISTTETVAFHSLIVATGASTPSPLFGFNSGDKDSLRAGWEPFRKALPSAKKIVIAGGGPAGIETAAELGEYFNGRAGLFSKSKQNVEITVVCGAERILPALRPGLANKAEKMLAKLGVTVVKSIRVFELEPAGAGEDFDKLTSRATIRLNNGQDIDADLYIPATGAQPNTSFLPSHLLGADGRIMVNSQTFRVPDIARLYAIGDCSAAFRPAVHNIAAAIPTLAANINRDLLIAEGTQTNIPDDREFKEDTRETQMVPIGTKGGVGAFMGWAFPSWAVWLLKGRDYWLWTTPALWSGKQWNKAS</sequence>
<comment type="similarity">
    <text evidence="1">Belongs to the FAD-dependent oxidoreductase family.</text>
</comment>
<reference evidence="7" key="1">
    <citation type="journal article" date="2020" name="Stud. Mycol.">
        <title>101 Dothideomycetes genomes: a test case for predicting lifestyles and emergence of pathogens.</title>
        <authorList>
            <person name="Haridas S."/>
            <person name="Albert R."/>
            <person name="Binder M."/>
            <person name="Bloem J."/>
            <person name="Labutti K."/>
            <person name="Salamov A."/>
            <person name="Andreopoulos B."/>
            <person name="Baker S."/>
            <person name="Barry K."/>
            <person name="Bills G."/>
            <person name="Bluhm B."/>
            <person name="Cannon C."/>
            <person name="Castanera R."/>
            <person name="Culley D."/>
            <person name="Daum C."/>
            <person name="Ezra D."/>
            <person name="Gonzalez J."/>
            <person name="Henrissat B."/>
            <person name="Kuo A."/>
            <person name="Liang C."/>
            <person name="Lipzen A."/>
            <person name="Lutzoni F."/>
            <person name="Magnuson J."/>
            <person name="Mondo S."/>
            <person name="Nolan M."/>
            <person name="Ohm R."/>
            <person name="Pangilinan J."/>
            <person name="Park H.-J."/>
            <person name="Ramirez L."/>
            <person name="Alfaro M."/>
            <person name="Sun H."/>
            <person name="Tritt A."/>
            <person name="Yoshinaga Y."/>
            <person name="Zwiers L.-H."/>
            <person name="Turgeon B."/>
            <person name="Goodwin S."/>
            <person name="Spatafora J."/>
            <person name="Crous P."/>
            <person name="Grigoriev I."/>
        </authorList>
    </citation>
    <scope>NUCLEOTIDE SEQUENCE</scope>
    <source>
        <strain evidence="7">CBS 122681</strain>
    </source>
</reference>
<dbReference type="AlphaFoldDB" id="A0A6A6SU40"/>
<feature type="transmembrane region" description="Helical" evidence="5">
    <location>
        <begin position="12"/>
        <end position="30"/>
    </location>
</feature>
<evidence type="ECO:0000313" key="8">
    <source>
        <dbReference type="Proteomes" id="UP000799324"/>
    </source>
</evidence>
<dbReference type="Proteomes" id="UP000799324">
    <property type="component" value="Unassembled WGS sequence"/>
</dbReference>
<keyword evidence="2" id="KW-0285">Flavoprotein</keyword>
<dbReference type="EMBL" id="MU004434">
    <property type="protein sequence ID" value="KAF2651110.1"/>
    <property type="molecule type" value="Genomic_DNA"/>
</dbReference>
<proteinExistence type="inferred from homology"/>
<dbReference type="PANTHER" id="PTHR43735:SF3">
    <property type="entry name" value="FERROPTOSIS SUPPRESSOR PROTEIN 1"/>
    <property type="match status" value="1"/>
</dbReference>
<keyword evidence="5" id="KW-0472">Membrane</keyword>
<dbReference type="GO" id="GO:0005737">
    <property type="term" value="C:cytoplasm"/>
    <property type="evidence" value="ECO:0007669"/>
    <property type="project" value="TreeGrafter"/>
</dbReference>
<keyword evidence="5" id="KW-1133">Transmembrane helix</keyword>
<accession>A0A6A6SU40</accession>
<dbReference type="InterPro" id="IPR036188">
    <property type="entry name" value="FAD/NAD-bd_sf"/>
</dbReference>